<feature type="transmembrane region" description="Helical" evidence="2">
    <location>
        <begin position="344"/>
        <end position="367"/>
    </location>
</feature>
<gene>
    <name evidence="4" type="ORF">BXZ70DRAFT_949457</name>
</gene>
<dbReference type="AlphaFoldDB" id="A0A8K0XMC2"/>
<evidence type="ECO:0000256" key="2">
    <source>
        <dbReference type="SAM" id="Phobius"/>
    </source>
</evidence>
<accession>A0A8K0XMC2</accession>
<dbReference type="Pfam" id="PF20153">
    <property type="entry name" value="DUF6535"/>
    <property type="match status" value="1"/>
</dbReference>
<proteinExistence type="predicted"/>
<feature type="domain" description="DUF6535" evidence="3">
    <location>
        <begin position="200"/>
        <end position="369"/>
    </location>
</feature>
<feature type="compositionally biased region" description="Polar residues" evidence="1">
    <location>
        <begin position="811"/>
        <end position="825"/>
    </location>
</feature>
<organism evidence="4 5">
    <name type="scientific">Cristinia sonorae</name>
    <dbReference type="NCBI Taxonomy" id="1940300"/>
    <lineage>
        <taxon>Eukaryota</taxon>
        <taxon>Fungi</taxon>
        <taxon>Dikarya</taxon>
        <taxon>Basidiomycota</taxon>
        <taxon>Agaricomycotina</taxon>
        <taxon>Agaricomycetes</taxon>
        <taxon>Agaricomycetidae</taxon>
        <taxon>Agaricales</taxon>
        <taxon>Pleurotineae</taxon>
        <taxon>Stephanosporaceae</taxon>
        <taxon>Cristinia</taxon>
    </lineage>
</organism>
<comment type="caution">
    <text evidence="4">The sequence shown here is derived from an EMBL/GenBank/DDBJ whole genome shotgun (WGS) entry which is preliminary data.</text>
</comment>
<dbReference type="Proteomes" id="UP000813824">
    <property type="component" value="Unassembled WGS sequence"/>
</dbReference>
<keyword evidence="2" id="KW-1133">Transmembrane helix</keyword>
<feature type="transmembrane region" description="Helical" evidence="2">
    <location>
        <begin position="289"/>
        <end position="307"/>
    </location>
</feature>
<feature type="transmembrane region" description="Helical" evidence="2">
    <location>
        <begin position="373"/>
        <end position="395"/>
    </location>
</feature>
<reference evidence="4" key="1">
    <citation type="journal article" date="2021" name="New Phytol.">
        <title>Evolutionary innovations through gain and loss of genes in the ectomycorrhizal Boletales.</title>
        <authorList>
            <person name="Wu G."/>
            <person name="Miyauchi S."/>
            <person name="Morin E."/>
            <person name="Kuo A."/>
            <person name="Drula E."/>
            <person name="Varga T."/>
            <person name="Kohler A."/>
            <person name="Feng B."/>
            <person name="Cao Y."/>
            <person name="Lipzen A."/>
            <person name="Daum C."/>
            <person name="Hundley H."/>
            <person name="Pangilinan J."/>
            <person name="Johnson J."/>
            <person name="Barry K."/>
            <person name="LaButti K."/>
            <person name="Ng V."/>
            <person name="Ahrendt S."/>
            <person name="Min B."/>
            <person name="Choi I.G."/>
            <person name="Park H."/>
            <person name="Plett J.M."/>
            <person name="Magnuson J."/>
            <person name="Spatafora J.W."/>
            <person name="Nagy L.G."/>
            <person name="Henrissat B."/>
            <person name="Grigoriev I.V."/>
            <person name="Yang Z.L."/>
            <person name="Xu J."/>
            <person name="Martin F.M."/>
        </authorList>
    </citation>
    <scope>NUCLEOTIDE SEQUENCE</scope>
    <source>
        <strain evidence="4">KKN 215</strain>
    </source>
</reference>
<keyword evidence="2" id="KW-0812">Transmembrane</keyword>
<evidence type="ECO:0000313" key="5">
    <source>
        <dbReference type="Proteomes" id="UP000813824"/>
    </source>
</evidence>
<protein>
    <recommendedName>
        <fullName evidence="3">DUF6535 domain-containing protein</fullName>
    </recommendedName>
</protein>
<keyword evidence="5" id="KW-1185">Reference proteome</keyword>
<dbReference type="InterPro" id="IPR045338">
    <property type="entry name" value="DUF6535"/>
</dbReference>
<keyword evidence="2" id="KW-0472">Membrane</keyword>
<evidence type="ECO:0000313" key="4">
    <source>
        <dbReference type="EMBL" id="KAH8093224.1"/>
    </source>
</evidence>
<dbReference type="EMBL" id="JAEVFJ010000029">
    <property type="protein sequence ID" value="KAH8093224.1"/>
    <property type="molecule type" value="Genomic_DNA"/>
</dbReference>
<evidence type="ECO:0000256" key="1">
    <source>
        <dbReference type="SAM" id="MobiDB-lite"/>
    </source>
</evidence>
<sequence>MSSALDRSPRRKNRELAYQPGIKRPSRQNSPTRDESPAARNIYLPPSIPNSPASAYRIRPLEPESWQYGSEYMPFPTALPQPPVPRRGDSASTARTVRVAIASTGSPSGQQRLRPLHRDSNLRPSGILEENHDGLAQMPDQAISPVIPPNALAPSRHGTAGPPITIGTSTRRGTQNDTFTANLNLRALSHASDGSAPAAWAICDRRLKAHDYTMVKSWKEDVDTLLVLTGLISALLTAFIIEFYRLLKPDPQDITNHLLQQLLSQNAGLPLPPVPTFVIPPYAGRVSTFWLASLVFSLSAASFGLLVKQWLQSYISNATCSPRENARIRHFRYEGLVRWRVPEVIALLPILVQVALALFFIGLVDLLWKLDNIVASIVSALVAISLLFVVTTTFTPSFSKNCPHKSPQSLAVYQCTKLVLRGLMRIRIWTMKTLESRRVLYVHQSLPPNRDPQRHRLAILDQMFGRSYHNWRERERDCLRDKDGPLVHNVLASADALLMDDHFLDEVVRTCLNNTDLPSAMNCVKNILSYRADATIAGMPRWKPYKSAEPSICVPIHLVVDILERLGNDDIATGLQTHLDFLEELCRAFPFEQDHPEANTIYIRIFSILSPFLLHENMVICRKVFTILYSVILPHMWDPPRVEPSVIRNVYFLSERARQSIKIYGTDMYYQACALALRLWNTSNMQPYGELGTALVLLHPMIDALRAELLQVDLVQRTGPKYHYPSPSLLAELVHAAQNLKGGLQIAVPLELIEILINLVAGAQYDPSGPGQSNEAKGMAMNVAREYLEEVQDRKLHESQSVHPASPFHRGQSNGSTIPDASITVSPAPILNDLPVTSGSETQ</sequence>
<feature type="transmembrane region" description="Helical" evidence="2">
    <location>
        <begin position="224"/>
        <end position="244"/>
    </location>
</feature>
<feature type="region of interest" description="Disordered" evidence="1">
    <location>
        <begin position="1"/>
        <end position="55"/>
    </location>
</feature>
<feature type="region of interest" description="Disordered" evidence="1">
    <location>
        <begin position="795"/>
        <end position="843"/>
    </location>
</feature>
<evidence type="ECO:0000259" key="3">
    <source>
        <dbReference type="Pfam" id="PF20153"/>
    </source>
</evidence>
<dbReference type="OrthoDB" id="2756178at2759"/>
<name>A0A8K0XMC2_9AGAR</name>